<dbReference type="InterPro" id="IPR036396">
    <property type="entry name" value="Cyt_P450_sf"/>
</dbReference>
<evidence type="ECO:0000256" key="1">
    <source>
        <dbReference type="ARBA" id="ARBA00001971"/>
    </source>
</evidence>
<evidence type="ECO:0000313" key="17">
    <source>
        <dbReference type="EMBL" id="PYH87680.1"/>
    </source>
</evidence>
<evidence type="ECO:0000256" key="7">
    <source>
        <dbReference type="ARBA" id="ARBA00022723"/>
    </source>
</evidence>
<dbReference type="STRING" id="1448320.A0A319CSJ2"/>
<evidence type="ECO:0000256" key="14">
    <source>
        <dbReference type="ARBA" id="ARBA00069646"/>
    </source>
</evidence>
<name>A0A319CSJ2_9EURO</name>
<dbReference type="AlphaFoldDB" id="A0A319CSJ2"/>
<dbReference type="Pfam" id="PF00067">
    <property type="entry name" value="p450"/>
    <property type="match status" value="1"/>
</dbReference>
<dbReference type="EMBL" id="KZ826190">
    <property type="protein sequence ID" value="PYH87680.1"/>
    <property type="molecule type" value="Genomic_DNA"/>
</dbReference>
<evidence type="ECO:0000256" key="4">
    <source>
        <dbReference type="ARBA" id="ARBA00010617"/>
    </source>
</evidence>
<dbReference type="GO" id="GO:0004497">
    <property type="term" value="F:monooxygenase activity"/>
    <property type="evidence" value="ECO:0007669"/>
    <property type="project" value="UniProtKB-KW"/>
</dbReference>
<keyword evidence="18" id="KW-1185">Reference proteome</keyword>
<evidence type="ECO:0000256" key="12">
    <source>
        <dbReference type="ARBA" id="ARBA00023136"/>
    </source>
</evidence>
<organism evidence="17 18">
    <name type="scientific">Aspergillus ellipticus CBS 707.79</name>
    <dbReference type="NCBI Taxonomy" id="1448320"/>
    <lineage>
        <taxon>Eukaryota</taxon>
        <taxon>Fungi</taxon>
        <taxon>Dikarya</taxon>
        <taxon>Ascomycota</taxon>
        <taxon>Pezizomycotina</taxon>
        <taxon>Eurotiomycetes</taxon>
        <taxon>Eurotiomycetidae</taxon>
        <taxon>Eurotiales</taxon>
        <taxon>Aspergillaceae</taxon>
        <taxon>Aspergillus</taxon>
        <taxon>Aspergillus subgen. Circumdati</taxon>
    </lineage>
</organism>
<dbReference type="OrthoDB" id="3945418at2759"/>
<dbReference type="InterPro" id="IPR002401">
    <property type="entry name" value="Cyt_P450_E_grp-I"/>
</dbReference>
<comment type="similarity">
    <text evidence="4">Belongs to the cytochrome P450 family.</text>
</comment>
<evidence type="ECO:0000256" key="15">
    <source>
        <dbReference type="PIRSR" id="PIRSR602401-1"/>
    </source>
</evidence>
<keyword evidence="10 15" id="KW-0408">Iron</keyword>
<keyword evidence="6 16" id="KW-0812">Transmembrane</keyword>
<dbReference type="PANTHER" id="PTHR24305:SF157">
    <property type="entry name" value="N-ACETYLTRYPTOPHAN 6-HYDROXYLASE IVOC-RELATED"/>
    <property type="match status" value="1"/>
</dbReference>
<dbReference type="PRINTS" id="PR00385">
    <property type="entry name" value="P450"/>
</dbReference>
<evidence type="ECO:0000256" key="10">
    <source>
        <dbReference type="ARBA" id="ARBA00023004"/>
    </source>
</evidence>
<dbReference type="InterPro" id="IPR050121">
    <property type="entry name" value="Cytochrome_P450_monoxygenase"/>
</dbReference>
<dbReference type="Gene3D" id="1.10.630.10">
    <property type="entry name" value="Cytochrome P450"/>
    <property type="match status" value="1"/>
</dbReference>
<evidence type="ECO:0000256" key="3">
    <source>
        <dbReference type="ARBA" id="ARBA00004685"/>
    </source>
</evidence>
<dbReference type="PANTHER" id="PTHR24305">
    <property type="entry name" value="CYTOCHROME P450"/>
    <property type="match status" value="1"/>
</dbReference>
<dbReference type="PRINTS" id="PR00463">
    <property type="entry name" value="EP450I"/>
</dbReference>
<dbReference type="CDD" id="cd11062">
    <property type="entry name" value="CYP58-like"/>
    <property type="match status" value="1"/>
</dbReference>
<evidence type="ECO:0000256" key="16">
    <source>
        <dbReference type="SAM" id="Phobius"/>
    </source>
</evidence>
<dbReference type="GO" id="GO:0005506">
    <property type="term" value="F:iron ion binding"/>
    <property type="evidence" value="ECO:0007669"/>
    <property type="project" value="InterPro"/>
</dbReference>
<comment type="catalytic activity">
    <reaction evidence="13">
        <text>7-methylmellein + 3 reduced [NADPH--hemoprotein reductase] + 3 O2 = 7-carboxymellein + 3 oxidized [NADPH--hemoprotein reductase] + 4 H2O + 4 H(+)</text>
        <dbReference type="Rhea" id="RHEA:72771"/>
        <dbReference type="Rhea" id="RHEA-COMP:11964"/>
        <dbReference type="Rhea" id="RHEA-COMP:11965"/>
        <dbReference type="ChEBI" id="CHEBI:15377"/>
        <dbReference type="ChEBI" id="CHEBI:15378"/>
        <dbReference type="ChEBI" id="CHEBI:15379"/>
        <dbReference type="ChEBI" id="CHEBI:57618"/>
        <dbReference type="ChEBI" id="CHEBI:58210"/>
        <dbReference type="ChEBI" id="CHEBI:192524"/>
        <dbReference type="ChEBI" id="CHEBI:192525"/>
    </reaction>
    <physiologicalReaction direction="left-to-right" evidence="13">
        <dbReference type="Rhea" id="RHEA:72772"/>
    </physiologicalReaction>
</comment>
<evidence type="ECO:0000313" key="18">
    <source>
        <dbReference type="Proteomes" id="UP000247810"/>
    </source>
</evidence>
<keyword evidence="8 16" id="KW-1133">Transmembrane helix</keyword>
<keyword evidence="12 16" id="KW-0472">Membrane</keyword>
<evidence type="ECO:0000256" key="11">
    <source>
        <dbReference type="ARBA" id="ARBA00023033"/>
    </source>
</evidence>
<dbReference type="Proteomes" id="UP000247810">
    <property type="component" value="Unassembled WGS sequence"/>
</dbReference>
<dbReference type="GO" id="GO:0016705">
    <property type="term" value="F:oxidoreductase activity, acting on paired donors, with incorporation or reduction of molecular oxygen"/>
    <property type="evidence" value="ECO:0007669"/>
    <property type="project" value="InterPro"/>
</dbReference>
<gene>
    <name evidence="17" type="ORF">BO71DRAFT_393026</name>
</gene>
<protein>
    <recommendedName>
        <fullName evidence="14">Cytochrome P450 monooxygenase otaC</fullName>
    </recommendedName>
</protein>
<dbReference type="InterPro" id="IPR001128">
    <property type="entry name" value="Cyt_P450"/>
</dbReference>
<dbReference type="GO" id="GO:0020037">
    <property type="term" value="F:heme binding"/>
    <property type="evidence" value="ECO:0007669"/>
    <property type="project" value="InterPro"/>
</dbReference>
<dbReference type="VEuPathDB" id="FungiDB:BO71DRAFT_393026"/>
<dbReference type="GO" id="GO:0016020">
    <property type="term" value="C:membrane"/>
    <property type="evidence" value="ECO:0007669"/>
    <property type="project" value="UniProtKB-SubCell"/>
</dbReference>
<comment type="pathway">
    <text evidence="3">Mycotoxin biosynthesis.</text>
</comment>
<keyword evidence="11 17" id="KW-0503">Monooxygenase</keyword>
<feature type="transmembrane region" description="Helical" evidence="16">
    <location>
        <begin position="6"/>
        <end position="24"/>
    </location>
</feature>
<comment type="subcellular location">
    <subcellularLocation>
        <location evidence="2">Membrane</location>
        <topology evidence="2">Single-pass membrane protein</topology>
    </subcellularLocation>
</comment>
<dbReference type="FunFam" id="1.10.630.10:FF:000069">
    <property type="entry name" value="Cytochrome P450, putative (Eurofung)"/>
    <property type="match status" value="1"/>
</dbReference>
<evidence type="ECO:0000256" key="8">
    <source>
        <dbReference type="ARBA" id="ARBA00022989"/>
    </source>
</evidence>
<accession>A0A319CSJ2</accession>
<evidence type="ECO:0000256" key="6">
    <source>
        <dbReference type="ARBA" id="ARBA00022692"/>
    </source>
</evidence>
<keyword evidence="7 15" id="KW-0479">Metal-binding</keyword>
<reference evidence="17 18" key="1">
    <citation type="submission" date="2018-02" db="EMBL/GenBank/DDBJ databases">
        <title>The genomes of Aspergillus section Nigri reveals drivers in fungal speciation.</title>
        <authorList>
            <consortium name="DOE Joint Genome Institute"/>
            <person name="Vesth T.C."/>
            <person name="Nybo J."/>
            <person name="Theobald S."/>
            <person name="Brandl J."/>
            <person name="Frisvad J.C."/>
            <person name="Nielsen K.F."/>
            <person name="Lyhne E.K."/>
            <person name="Kogle M.E."/>
            <person name="Kuo A."/>
            <person name="Riley R."/>
            <person name="Clum A."/>
            <person name="Nolan M."/>
            <person name="Lipzen A."/>
            <person name="Salamov A."/>
            <person name="Henrissat B."/>
            <person name="Wiebenga A."/>
            <person name="De vries R.P."/>
            <person name="Grigoriev I.V."/>
            <person name="Mortensen U.H."/>
            <person name="Andersen M.R."/>
            <person name="Baker S.E."/>
        </authorList>
    </citation>
    <scope>NUCLEOTIDE SEQUENCE [LARGE SCALE GENOMIC DNA]</scope>
    <source>
        <strain evidence="17 18">CBS 707.79</strain>
    </source>
</reference>
<comment type="cofactor">
    <cofactor evidence="1 15">
        <name>heme</name>
        <dbReference type="ChEBI" id="CHEBI:30413"/>
    </cofactor>
</comment>
<evidence type="ECO:0000256" key="9">
    <source>
        <dbReference type="ARBA" id="ARBA00023002"/>
    </source>
</evidence>
<proteinExistence type="inferred from homology"/>
<evidence type="ECO:0000256" key="2">
    <source>
        <dbReference type="ARBA" id="ARBA00004167"/>
    </source>
</evidence>
<dbReference type="SUPFAM" id="SSF48264">
    <property type="entry name" value="Cytochrome P450"/>
    <property type="match status" value="1"/>
</dbReference>
<keyword evidence="5 15" id="KW-0349">Heme</keyword>
<evidence type="ECO:0000256" key="5">
    <source>
        <dbReference type="ARBA" id="ARBA00022617"/>
    </source>
</evidence>
<feature type="binding site" description="axial binding residue" evidence="15">
    <location>
        <position position="446"/>
    </location>
    <ligand>
        <name>heme</name>
        <dbReference type="ChEBI" id="CHEBI:30413"/>
    </ligand>
    <ligandPart>
        <name>Fe</name>
        <dbReference type="ChEBI" id="CHEBI:18248"/>
    </ligandPart>
</feature>
<keyword evidence="9" id="KW-0560">Oxidoreductase</keyword>
<evidence type="ECO:0000256" key="13">
    <source>
        <dbReference type="ARBA" id="ARBA00051517"/>
    </source>
</evidence>
<sequence>MNESPRLWLALAGIVTYYVSRTIYRLYFHPLSKIPGPKITVITGLYEFYYDVICGGRFLFQTEKMHQQYGPIVRINHREVHISDPTFYDEIYASSSRKRDRDINSYAAFALPHATIGTMDHEHHRFRRSLLNDFFSKRSVSGLSPVVEERVSKLMERLEGFYRTGQVVNINNAFAALTSDVITHYCYGKAWNFLEDEAFRSDVHKTTEENTSLAHVNRYFPFVPETTRMVPPWMLSLLFPAKSAVIEFQKSFLQHISASVQDGGGEKGSGTTNRTIFKRLSDPSLPAEERTLRRIQDEVLTLLGAGTETTASALAMMVYYLAQDRSTVDKLRAELKPLLPTPTSTASWAELEKLPYLTAVVSESLRLSYGLIMRLPRVAPTETLQYQGYVLPPGTPLSTSTWFVHRNPTIFPDPDRFDPERWIQAAARGENLSRYLVSFMRGSRACVGMNLAYIELYLTTARLVRRFEFELHDTRAEDIQVARDKIIPYVESLD</sequence>